<proteinExistence type="predicted"/>
<sequence>MNKFDIRICSCGRIHTLPSKKINNAIEHNKDFLYICGGCGIATVIGADEGYDFYDDNICYDMYSRTLPKEDTVFDTDFMNTNNQYHKQISEIFYSNGYKVPMKSGMDATDFYVGKFSDRWHPDFYKIQRNDVTVDEIMDFIDDFNKNRTTVDMERLIDRLPEDVLEELSALYIPSLDWTNTKYDKFIK</sequence>
<dbReference type="EMBL" id="QSTP01000001">
    <property type="protein sequence ID" value="RGM75554.1"/>
    <property type="molecule type" value="Genomic_DNA"/>
</dbReference>
<dbReference type="AlphaFoldDB" id="A0A3E4YMR8"/>
<evidence type="ECO:0000313" key="2">
    <source>
        <dbReference type="Proteomes" id="UP000260758"/>
    </source>
</evidence>
<name>A0A3E4YMR8_9FIRM</name>
<dbReference type="Proteomes" id="UP000260758">
    <property type="component" value="Unassembled WGS sequence"/>
</dbReference>
<reference evidence="1 2" key="1">
    <citation type="submission" date="2018-08" db="EMBL/GenBank/DDBJ databases">
        <title>A genome reference for cultivated species of the human gut microbiota.</title>
        <authorList>
            <person name="Zou Y."/>
            <person name="Xue W."/>
            <person name="Luo G."/>
        </authorList>
    </citation>
    <scope>NUCLEOTIDE SEQUENCE [LARGE SCALE GENOMIC DNA]</scope>
    <source>
        <strain evidence="1 2">OM07-13</strain>
    </source>
</reference>
<dbReference type="RefSeq" id="WP_117718310.1">
    <property type="nucleotide sequence ID" value="NZ_QSTP01000001.1"/>
</dbReference>
<evidence type="ECO:0000313" key="1">
    <source>
        <dbReference type="EMBL" id="RGM75554.1"/>
    </source>
</evidence>
<gene>
    <name evidence="1" type="ORF">DXB99_03230</name>
</gene>
<comment type="caution">
    <text evidence="1">The sequence shown here is derived from an EMBL/GenBank/DDBJ whole genome shotgun (WGS) entry which is preliminary data.</text>
</comment>
<organism evidence="1 2">
    <name type="scientific">Agathobacter rectalis</name>
    <dbReference type="NCBI Taxonomy" id="39491"/>
    <lineage>
        <taxon>Bacteria</taxon>
        <taxon>Bacillati</taxon>
        <taxon>Bacillota</taxon>
        <taxon>Clostridia</taxon>
        <taxon>Lachnospirales</taxon>
        <taxon>Lachnospiraceae</taxon>
        <taxon>Agathobacter</taxon>
    </lineage>
</organism>
<protein>
    <submittedName>
        <fullName evidence="1">Uncharacterized protein</fullName>
    </submittedName>
</protein>
<accession>A0A3E4YMR8</accession>